<dbReference type="InterPro" id="IPR025857">
    <property type="entry name" value="MacB_PCD"/>
</dbReference>
<evidence type="ECO:0000256" key="2">
    <source>
        <dbReference type="ARBA" id="ARBA00005236"/>
    </source>
</evidence>
<feature type="transmembrane region" description="Helical" evidence="7">
    <location>
        <begin position="319"/>
        <end position="348"/>
    </location>
</feature>
<keyword evidence="11" id="KW-1185">Reference proteome</keyword>
<evidence type="ECO:0000256" key="5">
    <source>
        <dbReference type="ARBA" id="ARBA00022989"/>
    </source>
</evidence>
<keyword evidence="6 7" id="KW-0472">Membrane</keyword>
<comment type="similarity">
    <text evidence="2">Belongs to the ABC-4 integral membrane protein family. LolC/E subfamily.</text>
</comment>
<protein>
    <submittedName>
        <fullName evidence="10">ABC transporter permease</fullName>
    </submittedName>
</protein>
<evidence type="ECO:0000259" key="9">
    <source>
        <dbReference type="Pfam" id="PF12704"/>
    </source>
</evidence>
<dbReference type="Proteomes" id="UP000830116">
    <property type="component" value="Chromosome"/>
</dbReference>
<dbReference type="Pfam" id="PF12704">
    <property type="entry name" value="MacB_PCD"/>
    <property type="match status" value="1"/>
</dbReference>
<dbReference type="EMBL" id="CP093442">
    <property type="protein sequence ID" value="UOF02416.1"/>
    <property type="molecule type" value="Genomic_DNA"/>
</dbReference>
<sequence>MNKSLAWIAWRLLISRKTLFGGSAPLSMLGLILGVAALVASMAVMSGFESTLKHAMADVSGHAQVVKRSRFVDDWKELEDRIKVAEPTLESSTRFVFIEAVLAHSGKISGVLIQGVDKDRVNRVLNFKSRIVSGTDNLQVESETPLALIGKGLANKMGLKVGDHFRVVVPVADAVDPSKFQRRLGEFKVQGILDLGKYDWNERFIISDLKASQTIADIGDRYSGLILKFQDVDYARTAAFNLSAVLGTPYWIRDWRDANENLFEAVSVERPGIFMVVLVITFVAAFNVSSTLFVNVVRRYKDIAILKTVGLSRKDIIKIFALQGLFMGVIGIVFGFVLGLILCVAFSFAQSRLGLISGEVYRIDSIEVNVRLIDSIAIMIATLLICFIATLAPARRGGKLNPVEGLRNE</sequence>
<gene>
    <name evidence="10" type="ORF">MNR06_05560</name>
</gene>
<keyword evidence="3" id="KW-1003">Cell membrane</keyword>
<dbReference type="InterPro" id="IPR003838">
    <property type="entry name" value="ABC3_permease_C"/>
</dbReference>
<feature type="transmembrane region" description="Helical" evidence="7">
    <location>
        <begin position="368"/>
        <end position="392"/>
    </location>
</feature>
<feature type="transmembrane region" description="Helical" evidence="7">
    <location>
        <begin position="272"/>
        <end position="298"/>
    </location>
</feature>
<evidence type="ECO:0000256" key="1">
    <source>
        <dbReference type="ARBA" id="ARBA00004651"/>
    </source>
</evidence>
<evidence type="ECO:0000256" key="6">
    <source>
        <dbReference type="ARBA" id="ARBA00023136"/>
    </source>
</evidence>
<keyword evidence="5 7" id="KW-1133">Transmembrane helix</keyword>
<evidence type="ECO:0000259" key="8">
    <source>
        <dbReference type="Pfam" id="PF02687"/>
    </source>
</evidence>
<dbReference type="PANTHER" id="PTHR30489">
    <property type="entry name" value="LIPOPROTEIN-RELEASING SYSTEM TRANSMEMBRANE PROTEIN LOLE"/>
    <property type="match status" value="1"/>
</dbReference>
<name>A0ABY4CFH0_9BACT</name>
<evidence type="ECO:0000313" key="11">
    <source>
        <dbReference type="Proteomes" id="UP000830116"/>
    </source>
</evidence>
<feature type="transmembrane region" description="Helical" evidence="7">
    <location>
        <begin position="20"/>
        <end position="44"/>
    </location>
</feature>
<accession>A0ABY4CFH0</accession>
<evidence type="ECO:0000256" key="3">
    <source>
        <dbReference type="ARBA" id="ARBA00022475"/>
    </source>
</evidence>
<keyword evidence="4 7" id="KW-0812">Transmembrane</keyword>
<evidence type="ECO:0000313" key="10">
    <source>
        <dbReference type="EMBL" id="UOF02416.1"/>
    </source>
</evidence>
<dbReference type="RefSeq" id="WP_243539806.1">
    <property type="nucleotide sequence ID" value="NZ_CP093442.1"/>
</dbReference>
<evidence type="ECO:0000256" key="4">
    <source>
        <dbReference type="ARBA" id="ARBA00022692"/>
    </source>
</evidence>
<reference evidence="10" key="1">
    <citation type="submission" date="2022-03" db="EMBL/GenBank/DDBJ databases">
        <title>Genome Identification and Characterization of new species Bdellovibrio reynosense LBG001 sp. nov. from a Mexico soil sample.</title>
        <authorList>
            <person name="Camilli A."/>
            <person name="Ajao Y."/>
            <person name="Guo X."/>
        </authorList>
    </citation>
    <scope>NUCLEOTIDE SEQUENCE</scope>
    <source>
        <strain evidence="10">LBG001</strain>
    </source>
</reference>
<proteinExistence type="inferred from homology"/>
<dbReference type="PANTHER" id="PTHR30489:SF0">
    <property type="entry name" value="LIPOPROTEIN-RELEASING SYSTEM TRANSMEMBRANE PROTEIN LOLE"/>
    <property type="match status" value="1"/>
</dbReference>
<dbReference type="Pfam" id="PF02687">
    <property type="entry name" value="FtsX"/>
    <property type="match status" value="1"/>
</dbReference>
<feature type="domain" description="MacB-like periplasmic core" evidence="9">
    <location>
        <begin position="26"/>
        <end position="239"/>
    </location>
</feature>
<organism evidence="10 11">
    <name type="scientific">Bdellovibrio reynosensis</name>
    <dbReference type="NCBI Taxonomy" id="2835041"/>
    <lineage>
        <taxon>Bacteria</taxon>
        <taxon>Pseudomonadati</taxon>
        <taxon>Bdellovibrionota</taxon>
        <taxon>Bdellovibrionia</taxon>
        <taxon>Bdellovibrionales</taxon>
        <taxon>Pseudobdellovibrionaceae</taxon>
        <taxon>Bdellovibrio</taxon>
    </lineage>
</organism>
<feature type="domain" description="ABC3 transporter permease C-terminal" evidence="8">
    <location>
        <begin position="275"/>
        <end position="402"/>
    </location>
</feature>
<comment type="subcellular location">
    <subcellularLocation>
        <location evidence="1">Cell membrane</location>
        <topology evidence="1">Multi-pass membrane protein</topology>
    </subcellularLocation>
</comment>
<evidence type="ECO:0000256" key="7">
    <source>
        <dbReference type="SAM" id="Phobius"/>
    </source>
</evidence>
<dbReference type="InterPro" id="IPR051447">
    <property type="entry name" value="Lipoprotein-release_system"/>
</dbReference>